<keyword evidence="2" id="KW-1185">Reference proteome</keyword>
<dbReference type="AlphaFoldDB" id="A0A3P7P570"/>
<evidence type="ECO:0000313" key="2">
    <source>
        <dbReference type="Proteomes" id="UP000281553"/>
    </source>
</evidence>
<evidence type="ECO:0000313" key="1">
    <source>
        <dbReference type="EMBL" id="VDN40397.1"/>
    </source>
</evidence>
<reference evidence="1 2" key="1">
    <citation type="submission" date="2018-11" db="EMBL/GenBank/DDBJ databases">
        <authorList>
            <consortium name="Pathogen Informatics"/>
        </authorList>
    </citation>
    <scope>NUCLEOTIDE SEQUENCE [LARGE SCALE GENOMIC DNA]</scope>
</reference>
<accession>A0A3P7P570</accession>
<name>A0A3P7P570_DIBLA</name>
<dbReference type="EMBL" id="UYRU01098511">
    <property type="protein sequence ID" value="VDN40397.1"/>
    <property type="molecule type" value="Genomic_DNA"/>
</dbReference>
<proteinExistence type="predicted"/>
<gene>
    <name evidence="1" type="ORF">DILT_LOCUS18229</name>
</gene>
<organism evidence="1 2">
    <name type="scientific">Dibothriocephalus latus</name>
    <name type="common">Fish tapeworm</name>
    <name type="synonym">Diphyllobothrium latum</name>
    <dbReference type="NCBI Taxonomy" id="60516"/>
    <lineage>
        <taxon>Eukaryota</taxon>
        <taxon>Metazoa</taxon>
        <taxon>Spiralia</taxon>
        <taxon>Lophotrochozoa</taxon>
        <taxon>Platyhelminthes</taxon>
        <taxon>Cestoda</taxon>
        <taxon>Eucestoda</taxon>
        <taxon>Diphyllobothriidea</taxon>
        <taxon>Diphyllobothriidae</taxon>
        <taxon>Dibothriocephalus</taxon>
    </lineage>
</organism>
<protein>
    <submittedName>
        <fullName evidence="1">Uncharacterized protein</fullName>
    </submittedName>
</protein>
<sequence length="87" mass="9902">MLVTRQITGNLKEYFLPYGETRMRQAWLSARFDKKIGAEHTPRSGKIDKSTVSEFVKAISARVAEKCTMDDTDVRHRNEADPSASKQ</sequence>
<dbReference type="Proteomes" id="UP000281553">
    <property type="component" value="Unassembled WGS sequence"/>
</dbReference>